<evidence type="ECO:0000259" key="4">
    <source>
        <dbReference type="Pfam" id="PF04500"/>
    </source>
</evidence>
<name>A0A8S3SLF3_MYTED</name>
<dbReference type="InterPro" id="IPR013083">
    <property type="entry name" value="Znf_RING/FYVE/PHD"/>
</dbReference>
<reference evidence="5" key="1">
    <citation type="submission" date="2021-03" db="EMBL/GenBank/DDBJ databases">
        <authorList>
            <person name="Bekaert M."/>
        </authorList>
    </citation>
    <scope>NUCLEOTIDE SEQUENCE</scope>
</reference>
<proteinExistence type="predicted"/>
<dbReference type="Gene3D" id="3.30.40.10">
    <property type="entry name" value="Zinc/RING finger domain, C3HC4 (zinc finger)"/>
    <property type="match status" value="1"/>
</dbReference>
<sequence>MEVYMCISCDREVRPRQHAVSCDVCERWQHRLCGTGITFQAYKDARHGNDLQFICTPCEQINWPVPEPIVEPAPEPDAELQPDQPNALDGTFDIGHRNADDQPEPMDTSLNVDPDLPDEILEDDHVIHYKVLEKGSKRGGRLLVASNGYTFGVKNANQKSTLWTCSVRSAELRCHATVSQVGDHFRPGIQNHIHPSDLKLPIYKEMAAKVS</sequence>
<evidence type="ECO:0000256" key="1">
    <source>
        <dbReference type="ARBA" id="ARBA00022723"/>
    </source>
</evidence>
<dbReference type="OrthoDB" id="6161554at2759"/>
<dbReference type="EMBL" id="CAJPWZ010001677">
    <property type="protein sequence ID" value="CAG2221201.1"/>
    <property type="molecule type" value="Genomic_DNA"/>
</dbReference>
<evidence type="ECO:0000313" key="5">
    <source>
        <dbReference type="EMBL" id="CAG2221201.1"/>
    </source>
</evidence>
<dbReference type="GO" id="GO:0008270">
    <property type="term" value="F:zinc ion binding"/>
    <property type="evidence" value="ECO:0007669"/>
    <property type="project" value="UniProtKB-KW"/>
</dbReference>
<evidence type="ECO:0000256" key="3">
    <source>
        <dbReference type="ARBA" id="ARBA00022833"/>
    </source>
</evidence>
<dbReference type="Pfam" id="PF04500">
    <property type="entry name" value="FLYWCH"/>
    <property type="match status" value="1"/>
</dbReference>
<feature type="domain" description="FLYWCH-type" evidence="4">
    <location>
        <begin position="138"/>
        <end position="194"/>
    </location>
</feature>
<accession>A0A8S3SLF3</accession>
<keyword evidence="1" id="KW-0479">Metal-binding</keyword>
<dbReference type="InterPro" id="IPR007588">
    <property type="entry name" value="Znf_FLYWCH"/>
</dbReference>
<dbReference type="Proteomes" id="UP000683360">
    <property type="component" value="Unassembled WGS sequence"/>
</dbReference>
<keyword evidence="3" id="KW-0862">Zinc</keyword>
<dbReference type="PANTHER" id="PTHR20956:SF12">
    <property type="entry name" value="FLYWCH-TYPE DOMAIN-CONTAINING PROTEIN"/>
    <property type="match status" value="1"/>
</dbReference>
<keyword evidence="2" id="KW-0863">Zinc-finger</keyword>
<dbReference type="InterPro" id="IPR011011">
    <property type="entry name" value="Znf_FYVE_PHD"/>
</dbReference>
<evidence type="ECO:0000313" key="6">
    <source>
        <dbReference type="Proteomes" id="UP000683360"/>
    </source>
</evidence>
<evidence type="ECO:0000256" key="2">
    <source>
        <dbReference type="ARBA" id="ARBA00022771"/>
    </source>
</evidence>
<dbReference type="PANTHER" id="PTHR20956">
    <property type="entry name" value="HEH2P"/>
    <property type="match status" value="1"/>
</dbReference>
<dbReference type="Gene3D" id="2.20.25.240">
    <property type="match status" value="1"/>
</dbReference>
<protein>
    <recommendedName>
        <fullName evidence="4">FLYWCH-type domain-containing protein</fullName>
    </recommendedName>
</protein>
<dbReference type="InterPro" id="IPR019786">
    <property type="entry name" value="Zinc_finger_PHD-type_CS"/>
</dbReference>
<dbReference type="PROSITE" id="PS01359">
    <property type="entry name" value="ZF_PHD_1"/>
    <property type="match status" value="1"/>
</dbReference>
<organism evidence="5 6">
    <name type="scientific">Mytilus edulis</name>
    <name type="common">Blue mussel</name>
    <dbReference type="NCBI Taxonomy" id="6550"/>
    <lineage>
        <taxon>Eukaryota</taxon>
        <taxon>Metazoa</taxon>
        <taxon>Spiralia</taxon>
        <taxon>Lophotrochozoa</taxon>
        <taxon>Mollusca</taxon>
        <taxon>Bivalvia</taxon>
        <taxon>Autobranchia</taxon>
        <taxon>Pteriomorphia</taxon>
        <taxon>Mytilida</taxon>
        <taxon>Mytiloidea</taxon>
        <taxon>Mytilidae</taxon>
        <taxon>Mytilinae</taxon>
        <taxon>Mytilus</taxon>
    </lineage>
</organism>
<dbReference type="SUPFAM" id="SSF57903">
    <property type="entry name" value="FYVE/PHD zinc finger"/>
    <property type="match status" value="1"/>
</dbReference>
<dbReference type="AlphaFoldDB" id="A0A8S3SLF3"/>
<gene>
    <name evidence="5" type="ORF">MEDL_34615</name>
</gene>
<keyword evidence="6" id="KW-1185">Reference proteome</keyword>
<comment type="caution">
    <text evidence="5">The sequence shown here is derived from an EMBL/GenBank/DDBJ whole genome shotgun (WGS) entry which is preliminary data.</text>
</comment>